<evidence type="ECO:0000313" key="2">
    <source>
        <dbReference type="Proteomes" id="UP001488805"/>
    </source>
</evidence>
<sequence length="188" mass="22073">MFAYVKYIDDGCKEIVPSSDIKDFDGNVGHYDIKKIYWVRWQEEFFKAQILLLKESREEIEEELSAGKRVRVRLLKETSPAPPPLEKNDAKAMHTYQKKAVEEAKKTNLLAILQERRHLKRKSPICPTPLKKVRERILSDRFSEEDGDGDDDGGIVPEKLLKEAKEKQHLYLKKYKEMSLQLQETRKQ</sequence>
<accession>A0AAW1EBZ1</accession>
<dbReference type="AlphaFoldDB" id="A0AAW1EBZ1"/>
<comment type="caution">
    <text evidence="1">The sequence shown here is derived from an EMBL/GenBank/DDBJ whole genome shotgun (WGS) entry which is preliminary data.</text>
</comment>
<evidence type="ECO:0000313" key="1">
    <source>
        <dbReference type="EMBL" id="KAK9519946.1"/>
    </source>
</evidence>
<gene>
    <name evidence="1" type="ORF">VZT92_022638</name>
</gene>
<organism evidence="1 2">
    <name type="scientific">Zoarces viviparus</name>
    <name type="common">Viviparous eelpout</name>
    <name type="synonym">Blennius viviparus</name>
    <dbReference type="NCBI Taxonomy" id="48416"/>
    <lineage>
        <taxon>Eukaryota</taxon>
        <taxon>Metazoa</taxon>
        <taxon>Chordata</taxon>
        <taxon>Craniata</taxon>
        <taxon>Vertebrata</taxon>
        <taxon>Euteleostomi</taxon>
        <taxon>Actinopterygii</taxon>
        <taxon>Neopterygii</taxon>
        <taxon>Teleostei</taxon>
        <taxon>Neoteleostei</taxon>
        <taxon>Acanthomorphata</taxon>
        <taxon>Eupercaria</taxon>
        <taxon>Perciformes</taxon>
        <taxon>Cottioidei</taxon>
        <taxon>Zoarcales</taxon>
        <taxon>Zoarcidae</taxon>
        <taxon>Zoarcinae</taxon>
        <taxon>Zoarces</taxon>
    </lineage>
</organism>
<dbReference type="Proteomes" id="UP001488805">
    <property type="component" value="Unassembled WGS sequence"/>
</dbReference>
<protein>
    <submittedName>
        <fullName evidence="1">Uncharacterized protein</fullName>
    </submittedName>
</protein>
<proteinExistence type="predicted"/>
<dbReference type="EMBL" id="JBCEZU010000434">
    <property type="protein sequence ID" value="KAK9519946.1"/>
    <property type="molecule type" value="Genomic_DNA"/>
</dbReference>
<name>A0AAW1EBZ1_ZOAVI</name>
<reference evidence="1 2" key="1">
    <citation type="journal article" date="2024" name="Genome Biol. Evol.">
        <title>Chromosome-level genome assembly of the viviparous eelpout Zoarces viviparus.</title>
        <authorList>
            <person name="Fuhrmann N."/>
            <person name="Brasseur M.V."/>
            <person name="Bakowski C.E."/>
            <person name="Podsiadlowski L."/>
            <person name="Prost S."/>
            <person name="Krehenwinkel H."/>
            <person name="Mayer C."/>
        </authorList>
    </citation>
    <scope>NUCLEOTIDE SEQUENCE [LARGE SCALE GENOMIC DNA]</scope>
    <source>
        <strain evidence="1">NO-MEL_2022_Ind0_liver</strain>
    </source>
</reference>
<keyword evidence="2" id="KW-1185">Reference proteome</keyword>